<organism evidence="1">
    <name type="scientific">virus sp. ctx9V1</name>
    <dbReference type="NCBI Taxonomy" id="2828001"/>
    <lineage>
        <taxon>Viruses</taxon>
    </lineage>
</organism>
<sequence>MLYTFINYFKYLSIVYSISFKLSFSPTRNKCFYDNN</sequence>
<proteinExistence type="predicted"/>
<reference evidence="1" key="1">
    <citation type="journal article" date="2021" name="Proc. Natl. Acad. Sci. U.S.A.">
        <title>A Catalog of Tens of Thousands of Viruses from Human Metagenomes Reveals Hidden Associations with Chronic Diseases.</title>
        <authorList>
            <person name="Tisza M.J."/>
            <person name="Buck C.B."/>
        </authorList>
    </citation>
    <scope>NUCLEOTIDE SEQUENCE</scope>
    <source>
        <strain evidence="1">Ctx9V1</strain>
    </source>
</reference>
<protein>
    <submittedName>
        <fullName evidence="1">Uncharacterized protein</fullName>
    </submittedName>
</protein>
<evidence type="ECO:0000313" key="1">
    <source>
        <dbReference type="EMBL" id="DAE29360.1"/>
    </source>
</evidence>
<accession>A0A8S5RD97</accession>
<name>A0A8S5RD97_9VIRU</name>
<dbReference type="EMBL" id="BK059093">
    <property type="protein sequence ID" value="DAE29360.1"/>
    <property type="molecule type" value="Genomic_DNA"/>
</dbReference>